<keyword evidence="2" id="KW-0964">Secreted</keyword>
<feature type="compositionally biased region" description="Basic and acidic residues" evidence="9">
    <location>
        <begin position="453"/>
        <end position="464"/>
    </location>
</feature>
<gene>
    <name evidence="12" type="ORF">HF086_003108</name>
</gene>
<feature type="domain" description="Ig-like" evidence="10">
    <location>
        <begin position="218"/>
        <end position="306"/>
    </location>
</feature>
<evidence type="ECO:0000256" key="8">
    <source>
        <dbReference type="ARBA" id="ARBA00068688"/>
    </source>
</evidence>
<evidence type="ECO:0000256" key="6">
    <source>
        <dbReference type="ARBA" id="ARBA00023319"/>
    </source>
</evidence>
<feature type="compositionally biased region" description="Polar residues" evidence="9">
    <location>
        <begin position="465"/>
        <end position="483"/>
    </location>
</feature>
<dbReference type="FunFam" id="2.60.40.10:FF:000032">
    <property type="entry name" value="palladin isoform X1"/>
    <property type="match status" value="1"/>
</dbReference>
<dbReference type="AlphaFoldDB" id="A0A922M3V8"/>
<name>A0A922M3V8_SPOEX</name>
<evidence type="ECO:0000256" key="4">
    <source>
        <dbReference type="ARBA" id="ARBA00023157"/>
    </source>
</evidence>
<dbReference type="PROSITE" id="PS50853">
    <property type="entry name" value="FN3"/>
    <property type="match status" value="3"/>
</dbReference>
<evidence type="ECO:0000256" key="9">
    <source>
        <dbReference type="SAM" id="MobiDB-lite"/>
    </source>
</evidence>
<accession>A0A922M3V8</accession>
<dbReference type="SMART" id="SM00409">
    <property type="entry name" value="IG"/>
    <property type="match status" value="5"/>
</dbReference>
<comment type="subcellular location">
    <subcellularLocation>
        <location evidence="1">Secreted</location>
    </subcellularLocation>
</comment>
<dbReference type="GO" id="GO:0005576">
    <property type="term" value="C:extracellular region"/>
    <property type="evidence" value="ECO:0007669"/>
    <property type="project" value="UniProtKB-SubCell"/>
</dbReference>
<dbReference type="Proteomes" id="UP000814243">
    <property type="component" value="Unassembled WGS sequence"/>
</dbReference>
<dbReference type="SUPFAM" id="SSF49265">
    <property type="entry name" value="Fibronectin type III"/>
    <property type="match status" value="2"/>
</dbReference>
<keyword evidence="5" id="KW-0325">Glycoprotein</keyword>
<dbReference type="InterPro" id="IPR013783">
    <property type="entry name" value="Ig-like_fold"/>
</dbReference>
<evidence type="ECO:0000313" key="12">
    <source>
        <dbReference type="EMBL" id="KAH9629638.1"/>
    </source>
</evidence>
<keyword evidence="4" id="KW-1015">Disulfide bond</keyword>
<dbReference type="SMART" id="SM00060">
    <property type="entry name" value="FN3"/>
    <property type="match status" value="3"/>
</dbReference>
<dbReference type="Pfam" id="PF07679">
    <property type="entry name" value="I-set"/>
    <property type="match status" value="3"/>
</dbReference>
<feature type="region of interest" description="Disordered" evidence="9">
    <location>
        <begin position="453"/>
        <end position="483"/>
    </location>
</feature>
<comment type="similarity">
    <text evidence="7">Belongs to the hemolin family.</text>
</comment>
<dbReference type="InterPro" id="IPR036179">
    <property type="entry name" value="Ig-like_dom_sf"/>
</dbReference>
<proteinExistence type="inferred from homology"/>
<sequence length="869" mass="94750">MYIERYKGFRKIYSITYSRPELVYTFIEQAVQPGSQVALKCSAVGEPPPRFRWSLDGQPIPSHHGSVKWEGGAGTDPRYQQMDGQLTITNVDRNRDKGSWTCSVLTPGGELARREVQVTVVSPPVLSPIVFPPGLRAGDRSQLTCTVTSGDMPVYFSWLKDQMPISSALQVDERGAEFYSMLLFKSLTAAHSGIYTCVVTNTAGKANMSAELAIKVPPYWQIEPSDTAVLLNGSLTVSCEARGHPPPSIYWTKFSGSTETTLGGVSDPVVLTNGSLRLESARAEHSGKYRCRADNGVSPPLSKTLTIHINEPARFETQSANVTAKLGDTVRLACVARGDSPLATAWSHSGRALPNSDYRMSISETRSAEGLRSELVIERADRRDSGVYRCQASNPYGRSDHFVHLAVQEPPEPPANFRVLETTSRSVRLQWRRPYDGNSPVLGYVVQYRKHDSTSSDSWRDAETHNVSVSAHTPESYAETESATITGLEPATAYLVRARTVTAQFASAHTRALLALTLHEPPSRAPISLRASAPRSSTIELAWQAPPSSSWNGELLGYTVWWWPSADGTLGGGSNVGMEFATVRGQITKYIIEVPSEGPRAVRCRAVSPQSIKVEWSPPPAHAHHGALLGYKLLYRPEHIPGSPAAVKVVATSVTSLAVSWLPPSRPNGPLLYYTVFYRELGRDRPPITTTVQVEEGDPFVGLGGSTELRSLSEGATYEAWVAAHSIAGEGEPSPPQPATTTSRARARLLSFGVWARVQCGHSLRLACAWRGEPAPRARWLRGDRPVTHDPRTHLTPHGHLAIHEVDASTSGNYTCSARNTFGSEEVTYRVECAAPPAAPTLTLDHAAHTDARLTWRTTHHPAAPPHGK</sequence>
<keyword evidence="3" id="KW-0677">Repeat</keyword>
<comment type="caution">
    <text evidence="12">The sequence shown here is derived from an EMBL/GenBank/DDBJ whole genome shotgun (WGS) entry which is preliminary data.</text>
</comment>
<feature type="domain" description="Fibronectin type-III" evidence="11">
    <location>
        <begin position="643"/>
        <end position="745"/>
    </location>
</feature>
<dbReference type="InterPro" id="IPR036116">
    <property type="entry name" value="FN3_sf"/>
</dbReference>
<feature type="domain" description="Ig-like" evidence="10">
    <location>
        <begin position="312"/>
        <end position="408"/>
    </location>
</feature>
<evidence type="ECO:0000256" key="2">
    <source>
        <dbReference type="ARBA" id="ARBA00022525"/>
    </source>
</evidence>
<dbReference type="InterPro" id="IPR003598">
    <property type="entry name" value="Ig_sub2"/>
</dbReference>
<dbReference type="InterPro" id="IPR013098">
    <property type="entry name" value="Ig_I-set"/>
</dbReference>
<evidence type="ECO:0000313" key="13">
    <source>
        <dbReference type="Proteomes" id="UP000814243"/>
    </source>
</evidence>
<organism evidence="12 13">
    <name type="scientific">Spodoptera exigua</name>
    <name type="common">Beet armyworm</name>
    <name type="synonym">Noctua fulgens</name>
    <dbReference type="NCBI Taxonomy" id="7107"/>
    <lineage>
        <taxon>Eukaryota</taxon>
        <taxon>Metazoa</taxon>
        <taxon>Ecdysozoa</taxon>
        <taxon>Arthropoda</taxon>
        <taxon>Hexapoda</taxon>
        <taxon>Insecta</taxon>
        <taxon>Pterygota</taxon>
        <taxon>Neoptera</taxon>
        <taxon>Endopterygota</taxon>
        <taxon>Lepidoptera</taxon>
        <taxon>Glossata</taxon>
        <taxon>Ditrysia</taxon>
        <taxon>Noctuoidea</taxon>
        <taxon>Noctuidae</taxon>
        <taxon>Amphipyrinae</taxon>
        <taxon>Spodoptera</taxon>
    </lineage>
</organism>
<evidence type="ECO:0000256" key="3">
    <source>
        <dbReference type="ARBA" id="ARBA00022737"/>
    </source>
</evidence>
<protein>
    <recommendedName>
        <fullName evidence="8">Hemolin</fullName>
    </recommendedName>
</protein>
<feature type="domain" description="Ig-like" evidence="10">
    <location>
        <begin position="124"/>
        <end position="213"/>
    </location>
</feature>
<evidence type="ECO:0000259" key="11">
    <source>
        <dbReference type="PROSITE" id="PS50853"/>
    </source>
</evidence>
<dbReference type="GO" id="GO:0009653">
    <property type="term" value="P:anatomical structure morphogenesis"/>
    <property type="evidence" value="ECO:0007669"/>
    <property type="project" value="UniProtKB-ARBA"/>
</dbReference>
<dbReference type="Pfam" id="PF13927">
    <property type="entry name" value="Ig_3"/>
    <property type="match status" value="2"/>
</dbReference>
<dbReference type="Pfam" id="PF00041">
    <property type="entry name" value="fn3"/>
    <property type="match status" value="2"/>
</dbReference>
<feature type="domain" description="Ig-like" evidence="10">
    <location>
        <begin position="20"/>
        <end position="119"/>
    </location>
</feature>
<reference evidence="12" key="1">
    <citation type="journal article" date="2021" name="G3 (Bethesda)">
        <title>Genome and transcriptome analysis of the beet armyworm Spodoptera exigua reveals targets for pest control. .</title>
        <authorList>
            <person name="Simon S."/>
            <person name="Breeschoten T."/>
            <person name="Jansen H.J."/>
            <person name="Dirks R.P."/>
            <person name="Schranz M.E."/>
            <person name="Ros V.I.D."/>
        </authorList>
    </citation>
    <scope>NUCLEOTIDE SEQUENCE</scope>
    <source>
        <strain evidence="12">TB_SE_WUR_2020</strain>
    </source>
</reference>
<dbReference type="SMART" id="SM00408">
    <property type="entry name" value="IGc2"/>
    <property type="match status" value="5"/>
</dbReference>
<feature type="domain" description="Ig-like" evidence="10">
    <location>
        <begin position="738"/>
        <end position="828"/>
    </location>
</feature>
<dbReference type="PRINTS" id="PR00014">
    <property type="entry name" value="FNTYPEIII"/>
</dbReference>
<evidence type="ECO:0000259" key="10">
    <source>
        <dbReference type="PROSITE" id="PS50835"/>
    </source>
</evidence>
<dbReference type="InterPro" id="IPR007110">
    <property type="entry name" value="Ig-like_dom"/>
</dbReference>
<feature type="domain" description="Fibronectin type-III" evidence="11">
    <location>
        <begin position="413"/>
        <end position="521"/>
    </location>
</feature>
<dbReference type="PANTHER" id="PTHR44170:SF56">
    <property type="entry name" value="FIBRONECTIN TYPE-III DOMAIN-CONTAINING PROTEIN"/>
    <property type="match status" value="1"/>
</dbReference>
<dbReference type="CDD" id="cd00063">
    <property type="entry name" value="FN3"/>
    <property type="match status" value="3"/>
</dbReference>
<evidence type="ECO:0000256" key="7">
    <source>
        <dbReference type="ARBA" id="ARBA00061228"/>
    </source>
</evidence>
<keyword evidence="6" id="KW-0393">Immunoglobulin domain</keyword>
<dbReference type="InterPro" id="IPR003961">
    <property type="entry name" value="FN3_dom"/>
</dbReference>
<evidence type="ECO:0000256" key="5">
    <source>
        <dbReference type="ARBA" id="ARBA00023180"/>
    </source>
</evidence>
<evidence type="ECO:0000256" key="1">
    <source>
        <dbReference type="ARBA" id="ARBA00004613"/>
    </source>
</evidence>
<dbReference type="FunFam" id="2.60.40.10:FF:000333">
    <property type="entry name" value="Down syndrome cell adhesion molecule"/>
    <property type="match status" value="1"/>
</dbReference>
<dbReference type="GO" id="GO:0098609">
    <property type="term" value="P:cell-cell adhesion"/>
    <property type="evidence" value="ECO:0007669"/>
    <property type="project" value="TreeGrafter"/>
</dbReference>
<dbReference type="GO" id="GO:0030154">
    <property type="term" value="P:cell differentiation"/>
    <property type="evidence" value="ECO:0007669"/>
    <property type="project" value="UniProtKB-ARBA"/>
</dbReference>
<dbReference type="EMBL" id="JACEFF010000857">
    <property type="protein sequence ID" value="KAH9629638.1"/>
    <property type="molecule type" value="Genomic_DNA"/>
</dbReference>
<feature type="domain" description="Fibronectin type-III" evidence="11">
    <location>
        <begin position="525"/>
        <end position="630"/>
    </location>
</feature>
<dbReference type="SUPFAM" id="SSF48726">
    <property type="entry name" value="Immunoglobulin"/>
    <property type="match status" value="5"/>
</dbReference>
<dbReference type="PROSITE" id="PS50835">
    <property type="entry name" value="IG_LIKE"/>
    <property type="match status" value="5"/>
</dbReference>
<dbReference type="PANTHER" id="PTHR44170">
    <property type="entry name" value="PROTEIN SIDEKICK"/>
    <property type="match status" value="1"/>
</dbReference>
<dbReference type="Gene3D" id="2.60.40.10">
    <property type="entry name" value="Immunoglobulins"/>
    <property type="match status" value="9"/>
</dbReference>
<dbReference type="InterPro" id="IPR003599">
    <property type="entry name" value="Ig_sub"/>
</dbReference>